<evidence type="ECO:0000313" key="3">
    <source>
        <dbReference type="Proteomes" id="UP000587002"/>
    </source>
</evidence>
<dbReference type="AlphaFoldDB" id="A0A853ATJ5"/>
<name>A0A853ATJ5_9PSEU</name>
<comment type="caution">
    <text evidence="2">The sequence shown here is derived from an EMBL/GenBank/DDBJ whole genome shotgun (WGS) entry which is preliminary data.</text>
</comment>
<protein>
    <submittedName>
        <fullName evidence="2">Uncharacterized protein</fullName>
    </submittedName>
</protein>
<feature type="region of interest" description="Disordered" evidence="1">
    <location>
        <begin position="1"/>
        <end position="83"/>
    </location>
</feature>
<feature type="compositionally biased region" description="Basic residues" evidence="1">
    <location>
        <begin position="1"/>
        <end position="14"/>
    </location>
</feature>
<reference evidence="2 3" key="1">
    <citation type="submission" date="2020-07" db="EMBL/GenBank/DDBJ databases">
        <title>Sequencing the genomes of 1000 actinobacteria strains.</title>
        <authorList>
            <person name="Klenk H.-P."/>
        </authorList>
    </citation>
    <scope>NUCLEOTIDE SEQUENCE [LARGE SCALE GENOMIC DNA]</scope>
    <source>
        <strain evidence="2 3">DSM 44065</strain>
    </source>
</reference>
<evidence type="ECO:0000256" key="1">
    <source>
        <dbReference type="SAM" id="MobiDB-lite"/>
    </source>
</evidence>
<dbReference type="RefSeq" id="WP_179723792.1">
    <property type="nucleotide sequence ID" value="NZ_BAABFH010000001.1"/>
</dbReference>
<organism evidence="2 3">
    <name type="scientific">Saccharopolyspora hordei</name>
    <dbReference type="NCBI Taxonomy" id="1838"/>
    <lineage>
        <taxon>Bacteria</taxon>
        <taxon>Bacillati</taxon>
        <taxon>Actinomycetota</taxon>
        <taxon>Actinomycetes</taxon>
        <taxon>Pseudonocardiales</taxon>
        <taxon>Pseudonocardiaceae</taxon>
        <taxon>Saccharopolyspora</taxon>
    </lineage>
</organism>
<evidence type="ECO:0000313" key="2">
    <source>
        <dbReference type="EMBL" id="NYI85958.1"/>
    </source>
</evidence>
<keyword evidence="3" id="KW-1185">Reference proteome</keyword>
<dbReference type="Proteomes" id="UP000587002">
    <property type="component" value="Unassembled WGS sequence"/>
</dbReference>
<accession>A0A853ATJ5</accession>
<sequence length="83" mass="9446">MNHKHNRPSTHRQRPAQGQPRPAVTSQHAGHWAAHAATSPVTPVAFQEPARRRAAEPQRPRADRSDETMHRLRTPFTPEPHRS</sequence>
<dbReference type="EMBL" id="JACCFJ010000001">
    <property type="protein sequence ID" value="NYI85958.1"/>
    <property type="molecule type" value="Genomic_DNA"/>
</dbReference>
<proteinExistence type="predicted"/>
<feature type="compositionally biased region" description="Basic and acidic residues" evidence="1">
    <location>
        <begin position="49"/>
        <end position="70"/>
    </location>
</feature>
<gene>
    <name evidence="2" type="ORF">HNR68_004588</name>
</gene>